<dbReference type="RefSeq" id="WP_246001645.1">
    <property type="nucleotide sequence ID" value="NZ_RBKU01000001.1"/>
</dbReference>
<proteinExistence type="predicted"/>
<dbReference type="EMBL" id="RBKU01000001">
    <property type="protein sequence ID" value="RKR84296.1"/>
    <property type="molecule type" value="Genomic_DNA"/>
</dbReference>
<reference evidence="1 3" key="1">
    <citation type="submission" date="2018-10" db="EMBL/GenBank/DDBJ databases">
        <title>Genomic Encyclopedia of Archaeal and Bacterial Type Strains, Phase II (KMG-II): from individual species to whole genera.</title>
        <authorList>
            <person name="Goeker M."/>
        </authorList>
    </citation>
    <scope>NUCLEOTIDE SEQUENCE [LARGE SCALE GENOMIC DNA]</scope>
    <source>
        <strain evidence="1 3">DSM 18602</strain>
    </source>
</reference>
<dbReference type="AlphaFoldDB" id="A0A495J350"/>
<evidence type="ECO:0008006" key="4">
    <source>
        <dbReference type="Google" id="ProtNLM"/>
    </source>
</evidence>
<evidence type="ECO:0000313" key="1">
    <source>
        <dbReference type="EMBL" id="RKR83405.1"/>
    </source>
</evidence>
<dbReference type="PROSITE" id="PS51257">
    <property type="entry name" value="PROKAR_LIPOPROTEIN"/>
    <property type="match status" value="1"/>
</dbReference>
<protein>
    <recommendedName>
        <fullName evidence="4">DUF4397 domain-containing protein</fullName>
    </recommendedName>
</protein>
<dbReference type="EMBL" id="RBKU01000001">
    <property type="protein sequence ID" value="RKR83405.1"/>
    <property type="molecule type" value="Genomic_DNA"/>
</dbReference>
<organism evidence="1 3">
    <name type="scientific">Mucilaginibacter gracilis</name>
    <dbReference type="NCBI Taxonomy" id="423350"/>
    <lineage>
        <taxon>Bacteria</taxon>
        <taxon>Pseudomonadati</taxon>
        <taxon>Bacteroidota</taxon>
        <taxon>Sphingobacteriia</taxon>
        <taxon>Sphingobacteriales</taxon>
        <taxon>Sphingobacteriaceae</taxon>
        <taxon>Mucilaginibacter</taxon>
    </lineage>
</organism>
<name>A0A495J350_9SPHI</name>
<gene>
    <name evidence="1" type="ORF">BDD43_3613</name>
    <name evidence="2" type="ORF">BDD43_4528</name>
</gene>
<comment type="caution">
    <text evidence="1">The sequence shown here is derived from an EMBL/GenBank/DDBJ whole genome shotgun (WGS) entry which is preliminary data.</text>
</comment>
<evidence type="ECO:0000313" key="3">
    <source>
        <dbReference type="Proteomes" id="UP000268007"/>
    </source>
</evidence>
<sequence>MIRNIKSIFICSLLPILLVVSCKKEVKEILPGDISGGVNFYNGSEVLNSRQSLRKNNLVFINDSVPNGPFLLFPKYQDVYTETSDLRQYPYNATGTIFPNPGFVPTGYQYMYYMPVALGNYKFIFSGTDKVFLKDIQTTLVARNELQSFYLVESPEAMDAYRIVKVPEEYQGTPGKVRIRIVHLGTDSQNLMLKQLDATGNLKTAGLPQDLAFGSFSGYTEIDTVGAARNSGNIILKISEKDAPNNVILSAAVPAEPNGSFVVLIQGFRQATSRRILTGHNADGSPVYEMLTVQPNFRANLRRSY</sequence>
<evidence type="ECO:0000313" key="2">
    <source>
        <dbReference type="EMBL" id="RKR84296.1"/>
    </source>
</evidence>
<keyword evidence="3" id="KW-1185">Reference proteome</keyword>
<accession>A0A495J350</accession>
<dbReference type="Proteomes" id="UP000268007">
    <property type="component" value="Unassembled WGS sequence"/>
</dbReference>